<comment type="caution">
    <text evidence="6">The sequence shown here is derived from an EMBL/GenBank/DDBJ whole genome shotgun (WGS) entry which is preliminary data.</text>
</comment>
<dbReference type="InterPro" id="IPR000524">
    <property type="entry name" value="Tscrpt_reg_HTH_GntR"/>
</dbReference>
<accession>A0A327L2T0</accession>
<dbReference type="SMART" id="SM00895">
    <property type="entry name" value="FCD"/>
    <property type="match status" value="1"/>
</dbReference>
<feature type="region of interest" description="Disordered" evidence="4">
    <location>
        <begin position="1"/>
        <end position="58"/>
    </location>
</feature>
<evidence type="ECO:0000259" key="5">
    <source>
        <dbReference type="PROSITE" id="PS50949"/>
    </source>
</evidence>
<evidence type="ECO:0000313" key="7">
    <source>
        <dbReference type="Proteomes" id="UP000249130"/>
    </source>
</evidence>
<dbReference type="SUPFAM" id="SSF46785">
    <property type="entry name" value="Winged helix' DNA-binding domain"/>
    <property type="match status" value="1"/>
</dbReference>
<dbReference type="Pfam" id="PF07729">
    <property type="entry name" value="FCD"/>
    <property type="match status" value="1"/>
</dbReference>
<dbReference type="PANTHER" id="PTHR43537:SF49">
    <property type="entry name" value="TRANSCRIPTIONAL REGULATORY PROTEIN"/>
    <property type="match status" value="1"/>
</dbReference>
<dbReference type="InterPro" id="IPR011711">
    <property type="entry name" value="GntR_C"/>
</dbReference>
<sequence>MAGAACRLRGLARGGEFRPDRTAEGAARRADGRGDRDASGRERADSDLKGRGLSRQHHTAAAMLKTKRNALKKAAGSSEREAGQTLTDMLYRELEDAIVKGTVQPGDRLEEQDVAERYGVSRTPVREAFRLLAASGMVELKSRQGAVVRKISIATLLEMFQVMAELEGLCARLASRRQSPEQDRALEAIHARLEEAARDGDVERFYRINQEFHESIYDAARNAYLAEQARQLRNRVAPFRRRVTYKPHRLEKTVKEHAAIMAAICSHDAERAHAVMRDHVNFLGDDLTDFIALSE</sequence>
<dbReference type="SMART" id="SM00345">
    <property type="entry name" value="HTH_GNTR"/>
    <property type="match status" value="1"/>
</dbReference>
<dbReference type="PROSITE" id="PS50949">
    <property type="entry name" value="HTH_GNTR"/>
    <property type="match status" value="1"/>
</dbReference>
<dbReference type="EMBL" id="NPEX01000043">
    <property type="protein sequence ID" value="RAI44494.1"/>
    <property type="molecule type" value="Genomic_DNA"/>
</dbReference>
<proteinExistence type="predicted"/>
<dbReference type="Gene3D" id="1.20.120.530">
    <property type="entry name" value="GntR ligand-binding domain-like"/>
    <property type="match status" value="1"/>
</dbReference>
<dbReference type="Gene3D" id="1.10.10.10">
    <property type="entry name" value="Winged helix-like DNA-binding domain superfamily/Winged helix DNA-binding domain"/>
    <property type="match status" value="1"/>
</dbReference>
<dbReference type="Proteomes" id="UP000249130">
    <property type="component" value="Unassembled WGS sequence"/>
</dbReference>
<keyword evidence="7" id="KW-1185">Reference proteome</keyword>
<dbReference type="GO" id="GO:0003677">
    <property type="term" value="F:DNA binding"/>
    <property type="evidence" value="ECO:0007669"/>
    <property type="project" value="UniProtKB-KW"/>
</dbReference>
<keyword evidence="3" id="KW-0804">Transcription</keyword>
<evidence type="ECO:0000256" key="3">
    <source>
        <dbReference type="ARBA" id="ARBA00023163"/>
    </source>
</evidence>
<keyword evidence="1" id="KW-0805">Transcription regulation</keyword>
<dbReference type="GO" id="GO:0003700">
    <property type="term" value="F:DNA-binding transcription factor activity"/>
    <property type="evidence" value="ECO:0007669"/>
    <property type="project" value="InterPro"/>
</dbReference>
<dbReference type="PANTHER" id="PTHR43537">
    <property type="entry name" value="TRANSCRIPTIONAL REGULATOR, GNTR FAMILY"/>
    <property type="match status" value="1"/>
</dbReference>
<dbReference type="InterPro" id="IPR036390">
    <property type="entry name" value="WH_DNA-bd_sf"/>
</dbReference>
<evidence type="ECO:0000256" key="2">
    <source>
        <dbReference type="ARBA" id="ARBA00023125"/>
    </source>
</evidence>
<feature type="compositionally biased region" description="Basic and acidic residues" evidence="4">
    <location>
        <begin position="15"/>
        <end position="50"/>
    </location>
</feature>
<name>A0A327L2T0_9BRAD</name>
<dbReference type="AlphaFoldDB" id="A0A327L2T0"/>
<evidence type="ECO:0000256" key="4">
    <source>
        <dbReference type="SAM" id="MobiDB-lite"/>
    </source>
</evidence>
<feature type="compositionally biased region" description="Low complexity" evidence="4">
    <location>
        <begin position="1"/>
        <end position="11"/>
    </location>
</feature>
<dbReference type="Pfam" id="PF00392">
    <property type="entry name" value="GntR"/>
    <property type="match status" value="1"/>
</dbReference>
<dbReference type="InterPro" id="IPR008920">
    <property type="entry name" value="TF_FadR/GntR_C"/>
</dbReference>
<dbReference type="InterPro" id="IPR036388">
    <property type="entry name" value="WH-like_DNA-bd_sf"/>
</dbReference>
<dbReference type="OrthoDB" id="9789310at2"/>
<dbReference type="CDD" id="cd07377">
    <property type="entry name" value="WHTH_GntR"/>
    <property type="match status" value="1"/>
</dbReference>
<protein>
    <recommendedName>
        <fullName evidence="5">HTH gntR-type domain-containing protein</fullName>
    </recommendedName>
</protein>
<reference evidence="6 7" key="1">
    <citation type="submission" date="2017-07" db="EMBL/GenBank/DDBJ databases">
        <title>Draft Genome Sequences of Select Purple Nonsulfur Bacteria.</title>
        <authorList>
            <person name="Lasarre B."/>
            <person name="Mckinlay J.B."/>
        </authorList>
    </citation>
    <scope>NUCLEOTIDE SEQUENCE [LARGE SCALE GENOMIC DNA]</scope>
    <source>
        <strain evidence="6 7">DSM 5909</strain>
    </source>
</reference>
<keyword evidence="2" id="KW-0238">DNA-binding</keyword>
<dbReference type="SUPFAM" id="SSF48008">
    <property type="entry name" value="GntR ligand-binding domain-like"/>
    <property type="match status" value="1"/>
</dbReference>
<evidence type="ECO:0000256" key="1">
    <source>
        <dbReference type="ARBA" id="ARBA00023015"/>
    </source>
</evidence>
<gene>
    <name evidence="6" type="ORF">CH341_08935</name>
</gene>
<feature type="domain" description="HTH gntR-type" evidence="5">
    <location>
        <begin position="84"/>
        <end position="151"/>
    </location>
</feature>
<organism evidence="6 7">
    <name type="scientific">Rhodoplanes roseus</name>
    <dbReference type="NCBI Taxonomy" id="29409"/>
    <lineage>
        <taxon>Bacteria</taxon>
        <taxon>Pseudomonadati</taxon>
        <taxon>Pseudomonadota</taxon>
        <taxon>Alphaproteobacteria</taxon>
        <taxon>Hyphomicrobiales</taxon>
        <taxon>Nitrobacteraceae</taxon>
        <taxon>Rhodoplanes</taxon>
    </lineage>
</organism>
<dbReference type="PRINTS" id="PR00035">
    <property type="entry name" value="HTHGNTR"/>
</dbReference>
<evidence type="ECO:0000313" key="6">
    <source>
        <dbReference type="EMBL" id="RAI44494.1"/>
    </source>
</evidence>